<keyword evidence="5" id="KW-0378">Hydrolase</keyword>
<keyword evidence="3" id="KW-0540">Nuclease</keyword>
<dbReference type="PANTHER" id="PTHR48475">
    <property type="entry name" value="RIBONUCLEASE H"/>
    <property type="match status" value="1"/>
</dbReference>
<keyword evidence="4" id="KW-0255">Endonuclease</keyword>
<dbReference type="InterPro" id="IPR041373">
    <property type="entry name" value="RT_RNaseH"/>
</dbReference>
<dbReference type="InterPro" id="IPR043502">
    <property type="entry name" value="DNA/RNA_pol_sf"/>
</dbReference>
<feature type="domain" description="Reverse transcriptase RNase H-like" evidence="7">
    <location>
        <begin position="70"/>
        <end position="154"/>
    </location>
</feature>
<accession>A0A371F9J0</accession>
<evidence type="ECO:0000259" key="7">
    <source>
        <dbReference type="Pfam" id="PF17917"/>
    </source>
</evidence>
<keyword evidence="6" id="KW-0695">RNA-directed DNA polymerase</keyword>
<keyword evidence="1" id="KW-0808">Transferase</keyword>
<dbReference type="PANTHER" id="PTHR48475:SF2">
    <property type="entry name" value="RIBONUCLEASE H"/>
    <property type="match status" value="1"/>
</dbReference>
<protein>
    <recommendedName>
        <fullName evidence="7">Reverse transcriptase RNase H-like domain-containing protein</fullName>
    </recommendedName>
</protein>
<keyword evidence="2" id="KW-0548">Nucleotidyltransferase</keyword>
<evidence type="ECO:0000256" key="1">
    <source>
        <dbReference type="ARBA" id="ARBA00022679"/>
    </source>
</evidence>
<evidence type="ECO:0000313" key="8">
    <source>
        <dbReference type="EMBL" id="RDX74961.1"/>
    </source>
</evidence>
<sequence>MDKIFKEVIDCDVEVYLDDMVVKSAIVGEHCAALERKGESFVWTVECEEAFLRLKVMLAAPYPHSSNPSAALIQEKEGTQHPIYFTSKVLYGAERRYQRIEKATLTLVITSRRLRPYFQGYQIIVRIDLPIRQVLRKPYLAGRMVAWSVQLLEFDISFEKWGHLTPVDVLTAEDGEWFLLVEGSSNQIGSGVGIILEGPDVVLIEQSLHFEFKASNNQAEYEASDSNDQE</sequence>
<dbReference type="Pfam" id="PF17917">
    <property type="entry name" value="RT_RNaseH"/>
    <property type="match status" value="1"/>
</dbReference>
<name>A0A371F9J0_MUCPR</name>
<evidence type="ECO:0000256" key="6">
    <source>
        <dbReference type="ARBA" id="ARBA00022918"/>
    </source>
</evidence>
<organism evidence="8 9">
    <name type="scientific">Mucuna pruriens</name>
    <name type="common">Velvet bean</name>
    <name type="synonym">Dolichos pruriens</name>
    <dbReference type="NCBI Taxonomy" id="157652"/>
    <lineage>
        <taxon>Eukaryota</taxon>
        <taxon>Viridiplantae</taxon>
        <taxon>Streptophyta</taxon>
        <taxon>Embryophyta</taxon>
        <taxon>Tracheophyta</taxon>
        <taxon>Spermatophyta</taxon>
        <taxon>Magnoliopsida</taxon>
        <taxon>eudicotyledons</taxon>
        <taxon>Gunneridae</taxon>
        <taxon>Pentapetalae</taxon>
        <taxon>rosids</taxon>
        <taxon>fabids</taxon>
        <taxon>Fabales</taxon>
        <taxon>Fabaceae</taxon>
        <taxon>Papilionoideae</taxon>
        <taxon>50 kb inversion clade</taxon>
        <taxon>NPAAA clade</taxon>
        <taxon>indigoferoid/millettioid clade</taxon>
        <taxon>Phaseoleae</taxon>
        <taxon>Mucuna</taxon>
    </lineage>
</organism>
<gene>
    <name evidence="8" type="ORF">CR513_45217</name>
</gene>
<dbReference type="GO" id="GO:0003964">
    <property type="term" value="F:RNA-directed DNA polymerase activity"/>
    <property type="evidence" value="ECO:0007669"/>
    <property type="project" value="UniProtKB-KW"/>
</dbReference>
<evidence type="ECO:0000256" key="3">
    <source>
        <dbReference type="ARBA" id="ARBA00022722"/>
    </source>
</evidence>
<feature type="non-terminal residue" evidence="8">
    <location>
        <position position="1"/>
    </location>
</feature>
<dbReference type="GO" id="GO:0016787">
    <property type="term" value="F:hydrolase activity"/>
    <property type="evidence" value="ECO:0007669"/>
    <property type="project" value="UniProtKB-KW"/>
</dbReference>
<dbReference type="EMBL" id="QJKJ01009994">
    <property type="protein sequence ID" value="RDX74961.1"/>
    <property type="molecule type" value="Genomic_DNA"/>
</dbReference>
<proteinExistence type="predicted"/>
<dbReference type="Proteomes" id="UP000257109">
    <property type="component" value="Unassembled WGS sequence"/>
</dbReference>
<evidence type="ECO:0000256" key="4">
    <source>
        <dbReference type="ARBA" id="ARBA00022759"/>
    </source>
</evidence>
<evidence type="ECO:0000313" key="9">
    <source>
        <dbReference type="Proteomes" id="UP000257109"/>
    </source>
</evidence>
<reference evidence="8" key="1">
    <citation type="submission" date="2018-05" db="EMBL/GenBank/DDBJ databases">
        <title>Draft genome of Mucuna pruriens seed.</title>
        <authorList>
            <person name="Nnadi N.E."/>
            <person name="Vos R."/>
            <person name="Hasami M.H."/>
            <person name="Devisetty U.K."/>
            <person name="Aguiy J.C."/>
        </authorList>
    </citation>
    <scope>NUCLEOTIDE SEQUENCE [LARGE SCALE GENOMIC DNA]</scope>
    <source>
        <strain evidence="8">JCA_2017</strain>
    </source>
</reference>
<dbReference type="AlphaFoldDB" id="A0A371F9J0"/>
<dbReference type="SUPFAM" id="SSF56672">
    <property type="entry name" value="DNA/RNA polymerases"/>
    <property type="match status" value="1"/>
</dbReference>
<dbReference type="GO" id="GO:0004519">
    <property type="term" value="F:endonuclease activity"/>
    <property type="evidence" value="ECO:0007669"/>
    <property type="project" value="UniProtKB-KW"/>
</dbReference>
<keyword evidence="9" id="KW-1185">Reference proteome</keyword>
<evidence type="ECO:0000256" key="2">
    <source>
        <dbReference type="ARBA" id="ARBA00022695"/>
    </source>
</evidence>
<comment type="caution">
    <text evidence="8">The sequence shown here is derived from an EMBL/GenBank/DDBJ whole genome shotgun (WGS) entry which is preliminary data.</text>
</comment>
<dbReference type="OrthoDB" id="5985335at2759"/>
<evidence type="ECO:0000256" key="5">
    <source>
        <dbReference type="ARBA" id="ARBA00022801"/>
    </source>
</evidence>